<evidence type="ECO:0000256" key="1">
    <source>
        <dbReference type="ARBA" id="ARBA00004127"/>
    </source>
</evidence>
<evidence type="ECO:0000256" key="3">
    <source>
        <dbReference type="ARBA" id="ARBA00022989"/>
    </source>
</evidence>
<evidence type="ECO:0000256" key="4">
    <source>
        <dbReference type="ARBA" id="ARBA00023136"/>
    </source>
</evidence>
<keyword evidence="3 5" id="KW-1133">Transmembrane helix</keyword>
<name>A0ABS9L2W8_9MICC</name>
<evidence type="ECO:0000256" key="5">
    <source>
        <dbReference type="SAM" id="Phobius"/>
    </source>
</evidence>
<accession>A0ABS9L2W8</accession>
<keyword evidence="4 5" id="KW-0472">Membrane</keyword>
<dbReference type="EMBL" id="JAKLTQ010000001">
    <property type="protein sequence ID" value="MCG2620980.1"/>
    <property type="molecule type" value="Genomic_DNA"/>
</dbReference>
<gene>
    <name evidence="7" type="ORF">LVY72_03510</name>
</gene>
<protein>
    <submittedName>
        <fullName evidence="7">DUF202 domain-containing protein</fullName>
    </submittedName>
</protein>
<proteinExistence type="predicted"/>
<dbReference type="Proteomes" id="UP001165368">
    <property type="component" value="Unassembled WGS sequence"/>
</dbReference>
<reference evidence="7" key="1">
    <citation type="submission" date="2022-01" db="EMBL/GenBank/DDBJ databases">
        <authorList>
            <person name="Jo J.-H."/>
            <person name="Im W.-T."/>
        </authorList>
    </citation>
    <scope>NUCLEOTIDE SEQUENCE</scope>
    <source>
        <strain evidence="7">I2-34</strain>
    </source>
</reference>
<comment type="subcellular location">
    <subcellularLocation>
        <location evidence="1">Endomembrane system</location>
        <topology evidence="1">Multi-pass membrane protein</topology>
    </subcellularLocation>
</comment>
<feature type="transmembrane region" description="Helical" evidence="5">
    <location>
        <begin position="21"/>
        <end position="40"/>
    </location>
</feature>
<keyword evidence="8" id="KW-1185">Reference proteome</keyword>
<comment type="caution">
    <text evidence="7">The sequence shown here is derived from an EMBL/GenBank/DDBJ whole genome shotgun (WGS) entry which is preliminary data.</text>
</comment>
<keyword evidence="2 5" id="KW-0812">Transmembrane</keyword>
<evidence type="ECO:0000313" key="8">
    <source>
        <dbReference type="Proteomes" id="UP001165368"/>
    </source>
</evidence>
<feature type="domain" description="DUF202" evidence="6">
    <location>
        <begin position="12"/>
        <end position="75"/>
    </location>
</feature>
<feature type="transmembrane region" description="Helical" evidence="5">
    <location>
        <begin position="86"/>
        <end position="110"/>
    </location>
</feature>
<evidence type="ECO:0000259" key="6">
    <source>
        <dbReference type="Pfam" id="PF02656"/>
    </source>
</evidence>
<organism evidence="7 8">
    <name type="scientific">Arthrobacter hankyongi</name>
    <dbReference type="NCBI Taxonomy" id="2904801"/>
    <lineage>
        <taxon>Bacteria</taxon>
        <taxon>Bacillati</taxon>
        <taxon>Actinomycetota</taxon>
        <taxon>Actinomycetes</taxon>
        <taxon>Micrococcales</taxon>
        <taxon>Micrococcaceae</taxon>
        <taxon>Arthrobacter</taxon>
    </lineage>
</organism>
<dbReference type="Pfam" id="PF02656">
    <property type="entry name" value="DUF202"/>
    <property type="match status" value="1"/>
</dbReference>
<feature type="transmembrane region" description="Helical" evidence="5">
    <location>
        <begin position="46"/>
        <end position="65"/>
    </location>
</feature>
<evidence type="ECO:0000256" key="2">
    <source>
        <dbReference type="ARBA" id="ARBA00022692"/>
    </source>
</evidence>
<evidence type="ECO:0000313" key="7">
    <source>
        <dbReference type="EMBL" id="MCG2620980.1"/>
    </source>
</evidence>
<dbReference type="RefSeq" id="WP_237818058.1">
    <property type="nucleotide sequence ID" value="NZ_JAKLTQ010000001.1"/>
</dbReference>
<sequence length="114" mass="12156">MGNGTVPEHHDAGLQPERTTLAWGRTMLSMVVAAAIFLRWTPHHGWFTGILVGATLCAALAINLTQKRRHHRAVRGIAAETVHADAAAVLWTSASVVLLGALGIYAVLFLPLDG</sequence>
<dbReference type="InterPro" id="IPR003807">
    <property type="entry name" value="DUF202"/>
</dbReference>